<dbReference type="Proteomes" id="UP000031575">
    <property type="component" value="Unassembled WGS sequence"/>
</dbReference>
<evidence type="ECO:0000256" key="6">
    <source>
        <dbReference type="ARBA" id="ARBA00023054"/>
    </source>
</evidence>
<feature type="region of interest" description="Disordered" evidence="10">
    <location>
        <begin position="178"/>
        <end position="782"/>
    </location>
</feature>
<proteinExistence type="inferred from homology"/>
<dbReference type="RefSeq" id="XP_040623253.1">
    <property type="nucleotide sequence ID" value="XM_040762195.1"/>
</dbReference>
<feature type="coiled-coil region" evidence="9">
    <location>
        <begin position="32"/>
        <end position="73"/>
    </location>
</feature>
<dbReference type="InterPro" id="IPR011515">
    <property type="entry name" value="Shugoshin_C"/>
</dbReference>
<evidence type="ECO:0000256" key="3">
    <source>
        <dbReference type="ARBA" id="ARBA00022454"/>
    </source>
</evidence>
<evidence type="ECO:0000256" key="4">
    <source>
        <dbReference type="ARBA" id="ARBA00022618"/>
    </source>
</evidence>
<feature type="compositionally biased region" description="Basic and acidic residues" evidence="10">
    <location>
        <begin position="707"/>
        <end position="719"/>
    </location>
</feature>
<feature type="compositionally biased region" description="Basic and acidic residues" evidence="10">
    <location>
        <begin position="452"/>
        <end position="462"/>
    </location>
</feature>
<organism evidence="13 14">
    <name type="scientific">Sporothrix brasiliensis 5110</name>
    <dbReference type="NCBI Taxonomy" id="1398154"/>
    <lineage>
        <taxon>Eukaryota</taxon>
        <taxon>Fungi</taxon>
        <taxon>Dikarya</taxon>
        <taxon>Ascomycota</taxon>
        <taxon>Pezizomycotina</taxon>
        <taxon>Sordariomycetes</taxon>
        <taxon>Sordariomycetidae</taxon>
        <taxon>Ophiostomatales</taxon>
        <taxon>Ophiostomataceae</taxon>
        <taxon>Sporothrix</taxon>
    </lineage>
</organism>
<name>A0A0C2FW52_9PEZI</name>
<evidence type="ECO:0000259" key="11">
    <source>
        <dbReference type="Pfam" id="PF07557"/>
    </source>
</evidence>
<feature type="compositionally biased region" description="Basic and acidic residues" evidence="10">
    <location>
        <begin position="602"/>
        <end position="613"/>
    </location>
</feature>
<keyword evidence="3" id="KW-0158">Chromosome</keyword>
<dbReference type="GO" id="GO:0051301">
    <property type="term" value="P:cell division"/>
    <property type="evidence" value="ECO:0007669"/>
    <property type="project" value="UniProtKB-KW"/>
</dbReference>
<evidence type="ECO:0000313" key="14">
    <source>
        <dbReference type="Proteomes" id="UP000031575"/>
    </source>
</evidence>
<evidence type="ECO:0000256" key="1">
    <source>
        <dbReference type="ARBA" id="ARBA00004584"/>
    </source>
</evidence>
<keyword evidence="14" id="KW-1185">Reference proteome</keyword>
<comment type="caution">
    <text evidence="13">The sequence shown here is derived from an EMBL/GenBank/DDBJ whole genome shotgun (WGS) entry which is preliminary data.</text>
</comment>
<dbReference type="HOGENOM" id="CLU_013723_1_1_1"/>
<evidence type="ECO:0000256" key="7">
    <source>
        <dbReference type="ARBA" id="ARBA00023306"/>
    </source>
</evidence>
<comment type="similarity">
    <text evidence="2">Belongs to the shugoshin family.</text>
</comment>
<dbReference type="Pfam" id="PF07558">
    <property type="entry name" value="Shugoshin_N"/>
    <property type="match status" value="1"/>
</dbReference>
<evidence type="ECO:0000256" key="8">
    <source>
        <dbReference type="ARBA" id="ARBA00023328"/>
    </source>
</evidence>
<dbReference type="EMBL" id="AWTV01000001">
    <property type="protein sequence ID" value="KIH95243.1"/>
    <property type="molecule type" value="Genomic_DNA"/>
</dbReference>
<feature type="region of interest" description="Disordered" evidence="10">
    <location>
        <begin position="107"/>
        <end position="154"/>
    </location>
</feature>
<dbReference type="VEuPathDB" id="FungiDB:SPBR_03907"/>
<keyword evidence="4" id="KW-0132">Cell division</keyword>
<dbReference type="OrthoDB" id="5394106at2759"/>
<evidence type="ECO:0000259" key="12">
    <source>
        <dbReference type="Pfam" id="PF07558"/>
    </source>
</evidence>
<dbReference type="AlphaFoldDB" id="A0A0C2FW52"/>
<protein>
    <submittedName>
        <fullName evidence="13">Shugoshin family protein</fullName>
    </submittedName>
</protein>
<evidence type="ECO:0000256" key="9">
    <source>
        <dbReference type="SAM" id="Coils"/>
    </source>
</evidence>
<dbReference type="GO" id="GO:0045132">
    <property type="term" value="P:meiotic chromosome segregation"/>
    <property type="evidence" value="ECO:0007669"/>
    <property type="project" value="InterPro"/>
</dbReference>
<feature type="compositionally biased region" description="Pro residues" evidence="10">
    <location>
        <begin position="492"/>
        <end position="501"/>
    </location>
</feature>
<dbReference type="InterPro" id="IPR011516">
    <property type="entry name" value="Shugoshin_N"/>
</dbReference>
<feature type="compositionally biased region" description="Polar residues" evidence="10">
    <location>
        <begin position="269"/>
        <end position="281"/>
    </location>
</feature>
<dbReference type="GO" id="GO:0005634">
    <property type="term" value="C:nucleus"/>
    <property type="evidence" value="ECO:0007669"/>
    <property type="project" value="InterPro"/>
</dbReference>
<feature type="compositionally biased region" description="Polar residues" evidence="10">
    <location>
        <begin position="229"/>
        <end position="241"/>
    </location>
</feature>
<evidence type="ECO:0000256" key="5">
    <source>
        <dbReference type="ARBA" id="ARBA00022829"/>
    </source>
</evidence>
<evidence type="ECO:0000256" key="10">
    <source>
        <dbReference type="SAM" id="MobiDB-lite"/>
    </source>
</evidence>
<feature type="compositionally biased region" description="Basic and acidic residues" evidence="10">
    <location>
        <begin position="199"/>
        <end position="214"/>
    </location>
</feature>
<accession>A0A0C2FW52</accession>
<dbReference type="GO" id="GO:0000779">
    <property type="term" value="C:condensed chromosome, centromeric region"/>
    <property type="evidence" value="ECO:0007669"/>
    <property type="project" value="UniProtKB-ARBA"/>
</dbReference>
<feature type="compositionally biased region" description="Basic and acidic residues" evidence="10">
    <location>
        <begin position="550"/>
        <end position="563"/>
    </location>
</feature>
<dbReference type="GeneID" id="63677116"/>
<gene>
    <name evidence="13" type="ORF">SPBR_03907</name>
</gene>
<sequence>MARLNEPPALVDSYDNLRRKFLRQNRDIARVNSNQSLRIRGLENECARLLSENLELRGQVLRLEKEIDDNKSQRVADHALQIKQKMEAQLFELGSLLATFGLEPPAKRQSPVALRRADKPARLSLSREAVSPLQRKPPALSPSEAESLAIQEGRLPPIYETKSFPRKTLSRDEILAIPSDESETAGSPVLGPPPVSRLLHVDRTISVDPTKKTTENTVQKAEPAPKLKTTATVKEPSNGSNAEEVPVAKVSQPAPPPSIAKSKSEPETTAATIRTVSTNAKTVEPSSALETSAAPTSAAPAAPAAAASTPSSKPAGKRKFAVNDENAVARGMKAGEALGKASAPIDRSVPTRELKNPRSIRSLVNSRKESNETHGDVKTTVGGRKPLAAKNANEDISSPRKQALNDASGKHKGGNGNTHKAVQLGGRMRNRMKSPLVVDIPDTTSPAAVDVKVNDDKSDNTRKPTTPLPSNDQAPGHVDVDSEPLPELEPEAPCPCTPPPATATILTSQRLVPTHVEGRDTPPPADISSHGETSRPNRRSRASVSYAEPNLRDKMRRPTKELFDAVAGEGKYVQRQSHQPHQDGQDIAAMTTVAKSDLLVPRPHEQQPREDKAAQTQLVTDSDKRQPRASSVGEQKAINKPDSEAEGTNRSAADQDPYEFTVASSPSQEAEDEECEASMGKARGGSRKSASSRASLKTTRRSSTTNTREDGTASADRHTRPSAARKRASMVGMKRGSMLEDDEEDAADSSYEPPAERDDGQAIEGRALSTRDRISRRRSMML</sequence>
<feature type="domain" description="Shugoshin N-terminal coiled-coil" evidence="12">
    <location>
        <begin position="17"/>
        <end position="61"/>
    </location>
</feature>
<feature type="compositionally biased region" description="Acidic residues" evidence="10">
    <location>
        <begin position="481"/>
        <end position="490"/>
    </location>
</feature>
<keyword evidence="5" id="KW-0159">Chromosome partition</keyword>
<keyword evidence="7" id="KW-0131">Cell cycle</keyword>
<feature type="domain" description="Shugoshin C-terminal" evidence="11">
    <location>
        <begin position="534"/>
        <end position="557"/>
    </location>
</feature>
<feature type="compositionally biased region" description="Low complexity" evidence="10">
    <location>
        <begin position="285"/>
        <end position="314"/>
    </location>
</feature>
<evidence type="ECO:0000256" key="2">
    <source>
        <dbReference type="ARBA" id="ARBA00010845"/>
    </source>
</evidence>
<keyword evidence="6 9" id="KW-0175">Coiled coil</keyword>
<feature type="compositionally biased region" description="Basic and acidic residues" evidence="10">
    <location>
        <begin position="366"/>
        <end position="377"/>
    </location>
</feature>
<keyword evidence="8" id="KW-0137">Centromere</keyword>
<reference evidence="13 14" key="1">
    <citation type="journal article" date="2014" name="BMC Genomics">
        <title>Comparative genomics of the major fungal agents of human and animal Sporotrichosis: Sporothrix schenckii and Sporothrix brasiliensis.</title>
        <authorList>
            <person name="Teixeira M.M."/>
            <person name="de Almeida L.G."/>
            <person name="Kubitschek-Barreira P."/>
            <person name="Alves F.L."/>
            <person name="Kioshima E.S."/>
            <person name="Abadio A.K."/>
            <person name="Fernandes L."/>
            <person name="Derengowski L.S."/>
            <person name="Ferreira K.S."/>
            <person name="Souza R.C."/>
            <person name="Ruiz J.C."/>
            <person name="de Andrade N.C."/>
            <person name="Paes H.C."/>
            <person name="Nicola A.M."/>
            <person name="Albuquerque P."/>
            <person name="Gerber A.L."/>
            <person name="Martins V.P."/>
            <person name="Peconick L.D."/>
            <person name="Neto A.V."/>
            <person name="Chaucanez C.B."/>
            <person name="Silva P.A."/>
            <person name="Cunha O.L."/>
            <person name="de Oliveira F.F."/>
            <person name="dos Santos T.C."/>
            <person name="Barros A.L."/>
            <person name="Soares M.A."/>
            <person name="de Oliveira L.M."/>
            <person name="Marini M.M."/>
            <person name="Villalobos-Duno H."/>
            <person name="Cunha M.M."/>
            <person name="de Hoog S."/>
            <person name="da Silveira J.F."/>
            <person name="Henrissat B."/>
            <person name="Nino-Vega G.A."/>
            <person name="Cisalpino P.S."/>
            <person name="Mora-Montes H.M."/>
            <person name="Almeida S.R."/>
            <person name="Stajich J.E."/>
            <person name="Lopes-Bezerra L.M."/>
            <person name="Vasconcelos A.T."/>
            <person name="Felipe M.S."/>
        </authorList>
    </citation>
    <scope>NUCLEOTIDE SEQUENCE [LARGE SCALE GENOMIC DNA]</scope>
    <source>
        <strain evidence="13 14">5110</strain>
    </source>
</reference>
<dbReference type="Pfam" id="PF07557">
    <property type="entry name" value="Shugoshin_C"/>
    <property type="match status" value="1"/>
</dbReference>
<feature type="compositionally biased region" description="Low complexity" evidence="10">
    <location>
        <begin position="687"/>
        <end position="706"/>
    </location>
</feature>
<evidence type="ECO:0000313" key="13">
    <source>
        <dbReference type="EMBL" id="KIH95243.1"/>
    </source>
</evidence>
<comment type="subcellular location">
    <subcellularLocation>
        <location evidence="1">Chromosome</location>
        <location evidence="1">Centromere</location>
    </subcellularLocation>
</comment>